<dbReference type="InterPro" id="IPR011059">
    <property type="entry name" value="Metal-dep_hydrolase_composite"/>
</dbReference>
<dbReference type="InterPro" id="IPR032466">
    <property type="entry name" value="Metal_Hydrolase"/>
</dbReference>
<gene>
    <name evidence="2" type="ORF">ENH14_03375</name>
</gene>
<dbReference type="Pfam" id="PF01979">
    <property type="entry name" value="Amidohydro_1"/>
    <property type="match status" value="1"/>
</dbReference>
<dbReference type="GO" id="GO:0005737">
    <property type="term" value="C:cytoplasm"/>
    <property type="evidence" value="ECO:0007669"/>
    <property type="project" value="TreeGrafter"/>
</dbReference>
<protein>
    <recommendedName>
        <fullName evidence="1">Amidohydrolase-related domain-containing protein</fullName>
    </recommendedName>
</protein>
<organism evidence="2">
    <name type="scientific">candidate division WOR-3 bacterium</name>
    <dbReference type="NCBI Taxonomy" id="2052148"/>
    <lineage>
        <taxon>Bacteria</taxon>
        <taxon>Bacteria division WOR-3</taxon>
    </lineage>
</organism>
<dbReference type="EMBL" id="DRDR01000144">
    <property type="protein sequence ID" value="HDL60478.1"/>
    <property type="molecule type" value="Genomic_DNA"/>
</dbReference>
<proteinExistence type="predicted"/>
<dbReference type="InterPro" id="IPR050138">
    <property type="entry name" value="DHOase/Allantoinase_Hydrolase"/>
</dbReference>
<dbReference type="Proteomes" id="UP000886381">
    <property type="component" value="Unassembled WGS sequence"/>
</dbReference>
<reference evidence="2" key="1">
    <citation type="journal article" date="2020" name="mSystems">
        <title>Genome- and Community-Level Interaction Insights into Carbon Utilization and Element Cycling Functions of Hydrothermarchaeota in Hydrothermal Sediment.</title>
        <authorList>
            <person name="Zhou Z."/>
            <person name="Liu Y."/>
            <person name="Xu W."/>
            <person name="Pan J."/>
            <person name="Luo Z.H."/>
            <person name="Li M."/>
        </authorList>
    </citation>
    <scope>NUCLEOTIDE SEQUENCE [LARGE SCALE GENOMIC DNA]</scope>
    <source>
        <strain evidence="2">HyVt-28</strain>
    </source>
</reference>
<accession>A0A7V0LUE9</accession>
<name>A0A7V0LUE9_UNCW3</name>
<dbReference type="PANTHER" id="PTHR43668:SF2">
    <property type="entry name" value="ALLANTOINASE"/>
    <property type="match status" value="1"/>
</dbReference>
<dbReference type="Gene3D" id="2.30.40.10">
    <property type="entry name" value="Urease, subunit C, domain 1"/>
    <property type="match status" value="1"/>
</dbReference>
<dbReference type="Gene3D" id="3.20.20.140">
    <property type="entry name" value="Metal-dependent hydrolases"/>
    <property type="match status" value="1"/>
</dbReference>
<dbReference type="AlphaFoldDB" id="A0A7V0LUE9"/>
<dbReference type="SUPFAM" id="SSF51556">
    <property type="entry name" value="Metallo-dependent hydrolases"/>
    <property type="match status" value="1"/>
</dbReference>
<dbReference type="GO" id="GO:0004038">
    <property type="term" value="F:allantoinase activity"/>
    <property type="evidence" value="ECO:0007669"/>
    <property type="project" value="TreeGrafter"/>
</dbReference>
<dbReference type="InterPro" id="IPR006680">
    <property type="entry name" value="Amidohydro-rel"/>
</dbReference>
<dbReference type="GO" id="GO:0006145">
    <property type="term" value="P:purine nucleobase catabolic process"/>
    <property type="evidence" value="ECO:0007669"/>
    <property type="project" value="TreeGrafter"/>
</dbReference>
<evidence type="ECO:0000313" key="2">
    <source>
        <dbReference type="EMBL" id="HDL60478.1"/>
    </source>
</evidence>
<dbReference type="SUPFAM" id="SSF51338">
    <property type="entry name" value="Composite domain of metallo-dependent hydrolases"/>
    <property type="match status" value="1"/>
</dbReference>
<comment type="caution">
    <text evidence="2">The sequence shown here is derived from an EMBL/GenBank/DDBJ whole genome shotgun (WGS) entry which is preliminary data.</text>
</comment>
<sequence>MEKNQGGGSRLIIKGGKVALPAADEPVAKDIRIEGEKIVEIGDDLKGNDILDASGLLVIPGGIDPHVHFDDPGYTEREDFYHGSMAAASGGITTVIDMPCTSVPPVTNLENLKRKLDVVREKSVVDYGFFGGVSAQSFEEGFPHYLEELSEYVLGFKTYFISGMPTFERLEHHQFREVLKVTRKFDLPVLLHAEDFEFIKRASEIEKKKGNTPQNYYNSRPEIAELIAIATAAIIAQEIDARLHIVHLGTAKAAELFNYTNLSFETAPHYLEFSVEDFIRIGSPLKVTPPVKGEGNREKLWSLLNDGKISFVASDHAPCPEIEKNTGSIWIDYSGIPGTGTLLPYLFSEGYMKGRLSWRRFVEAISSAAAKYYGLYYRKGSIEVGKDADLVLIDPQKRWVVEGNKFFSKGKITPFEGMEFKGRIVKTIVRGRVVYDEKDGITVEPGYGIFLKRKG</sequence>
<evidence type="ECO:0000259" key="1">
    <source>
        <dbReference type="Pfam" id="PF01979"/>
    </source>
</evidence>
<dbReference type="NCBIfam" id="TIGR00857">
    <property type="entry name" value="pyrC_multi"/>
    <property type="match status" value="1"/>
</dbReference>
<feature type="domain" description="Amidohydrolase-related" evidence="1">
    <location>
        <begin position="57"/>
        <end position="434"/>
    </location>
</feature>
<dbReference type="PANTHER" id="PTHR43668">
    <property type="entry name" value="ALLANTOINASE"/>
    <property type="match status" value="1"/>
</dbReference>